<evidence type="ECO:0000313" key="2">
    <source>
        <dbReference type="EMBL" id="EHQ26355.1"/>
    </source>
</evidence>
<dbReference type="InterPro" id="IPR041662">
    <property type="entry name" value="SusD-like_2"/>
</dbReference>
<dbReference type="STRING" id="714943.Mucpa_2220"/>
<protein>
    <recommendedName>
        <fullName evidence="4">Lipoprotein</fullName>
    </recommendedName>
</protein>
<dbReference type="RefSeq" id="WP_008506418.1">
    <property type="nucleotide sequence ID" value="NZ_CM001403.1"/>
</dbReference>
<organism evidence="2 3">
    <name type="scientific">Mucilaginibacter paludis DSM 18603</name>
    <dbReference type="NCBI Taxonomy" id="714943"/>
    <lineage>
        <taxon>Bacteria</taxon>
        <taxon>Pseudomonadati</taxon>
        <taxon>Bacteroidota</taxon>
        <taxon>Sphingobacteriia</taxon>
        <taxon>Sphingobacteriales</taxon>
        <taxon>Sphingobacteriaceae</taxon>
        <taxon>Mucilaginibacter</taxon>
    </lineage>
</organism>
<feature type="chain" id="PRO_5003559086" description="Lipoprotein" evidence="1">
    <location>
        <begin position="18"/>
        <end position="544"/>
    </location>
</feature>
<dbReference type="HOGENOM" id="CLU_025928_3_0_10"/>
<dbReference type="Gene3D" id="1.25.40.390">
    <property type="match status" value="1"/>
</dbReference>
<keyword evidence="3" id="KW-1185">Reference proteome</keyword>
<dbReference type="PROSITE" id="PS51257">
    <property type="entry name" value="PROKAR_LIPOPROTEIN"/>
    <property type="match status" value="1"/>
</dbReference>
<dbReference type="SUPFAM" id="SSF48452">
    <property type="entry name" value="TPR-like"/>
    <property type="match status" value="1"/>
</dbReference>
<keyword evidence="1" id="KW-0732">Signal</keyword>
<dbReference type="InterPro" id="IPR011990">
    <property type="entry name" value="TPR-like_helical_dom_sf"/>
</dbReference>
<feature type="signal peptide" evidence="1">
    <location>
        <begin position="1"/>
        <end position="17"/>
    </location>
</feature>
<evidence type="ECO:0000256" key="1">
    <source>
        <dbReference type="SAM" id="SignalP"/>
    </source>
</evidence>
<dbReference type="eggNOG" id="COG0521">
    <property type="taxonomic scope" value="Bacteria"/>
</dbReference>
<dbReference type="Proteomes" id="UP000002774">
    <property type="component" value="Chromosome"/>
</dbReference>
<evidence type="ECO:0008006" key="4">
    <source>
        <dbReference type="Google" id="ProtNLM"/>
    </source>
</evidence>
<accession>H1YGS6</accession>
<sequence>MKKIYMMLAAIALIASAGCNKYLDVNSNPAVPQVVKAELLLPPIEYQMCNGTEQDYTRSISKITQNLASVDANTLATEYWEQHGYPGASDVGGVVWRMIYFDLGVNLENMIKDAVANQKYEYAGIGYAIKAWAYQIGTDEYGPLNVTDAFTPGQLTYSYQDQPVVYDKVREWGNLAVKYLNMTSPVNYATTLASVTGDGIYKGDKAKWKKFVYGVFALQYGHLINKAQFKTQYADSVSKYVGLSLANETEDAGIYFNAATVVDANPLGPLNAGSANSGLLNSATGYGRPTVTILGLLTGGVRGTPAVSPTTSVDPRLSRFLVSGTTAAQTNGIYNAVTPTHGSNTTTVPSVLGYLPTGATYYNGKYIFTDKARYPIMTYSQLQFVLSEALYIKNGPGDGGAYAAYINGIKATFDFYNQYGRTAVTPDPAIATTEINAYMASSEVAQTPASLTIADIMQQKYIAQWGWAGTETWCDLRKYRYSASVFRTYYQLSSTEIFSSNGGKYAYRNRPRYNSEYVWNAAELAKWGGLAPNYNTVEMWFSQP</sequence>
<dbReference type="AlphaFoldDB" id="H1YGS6"/>
<name>H1YGS6_9SPHI</name>
<proteinExistence type="predicted"/>
<evidence type="ECO:0000313" key="3">
    <source>
        <dbReference type="Proteomes" id="UP000002774"/>
    </source>
</evidence>
<gene>
    <name evidence="2" type="ORF">Mucpa_2220</name>
</gene>
<reference evidence="2" key="1">
    <citation type="submission" date="2011-09" db="EMBL/GenBank/DDBJ databases">
        <title>The permanent draft genome of Mucilaginibacter paludis DSM 18603.</title>
        <authorList>
            <consortium name="US DOE Joint Genome Institute (JGI-PGF)"/>
            <person name="Lucas S."/>
            <person name="Han J."/>
            <person name="Lapidus A."/>
            <person name="Bruce D."/>
            <person name="Goodwin L."/>
            <person name="Pitluck S."/>
            <person name="Peters L."/>
            <person name="Kyrpides N."/>
            <person name="Mavromatis K."/>
            <person name="Ivanova N."/>
            <person name="Mikhailova N."/>
            <person name="Held B."/>
            <person name="Detter J.C."/>
            <person name="Tapia R."/>
            <person name="Han C."/>
            <person name="Land M."/>
            <person name="Hauser L."/>
            <person name="Markowitz V."/>
            <person name="Cheng J.-F."/>
            <person name="Hugenholtz P."/>
            <person name="Woyke T."/>
            <person name="Wu D."/>
            <person name="Tindall B."/>
            <person name="Brambilla E."/>
            <person name="Klenk H.-P."/>
            <person name="Eisen J.A."/>
        </authorList>
    </citation>
    <scope>NUCLEOTIDE SEQUENCE [LARGE SCALE GENOMIC DNA]</scope>
    <source>
        <strain evidence="2">DSM 18603</strain>
    </source>
</reference>
<dbReference type="Pfam" id="PF12771">
    <property type="entry name" value="SusD-like_2"/>
    <property type="match status" value="2"/>
</dbReference>
<dbReference type="EMBL" id="CM001403">
    <property type="protein sequence ID" value="EHQ26355.1"/>
    <property type="molecule type" value="Genomic_DNA"/>
</dbReference>